<gene>
    <name evidence="5" type="ORF">FJQ55_19655</name>
</gene>
<dbReference type="EMBL" id="VFYP01000004">
    <property type="protein sequence ID" value="TPP05955.1"/>
    <property type="molecule type" value="Genomic_DNA"/>
</dbReference>
<dbReference type="PANTHER" id="PTHR43085:SF15">
    <property type="entry name" value="2-DEHYDRO-3-DEOXYGLUCONOKINASE"/>
    <property type="match status" value="1"/>
</dbReference>
<organism evidence="5 6">
    <name type="scientific">Rhizobium glycinendophyticum</name>
    <dbReference type="NCBI Taxonomy" id="2589807"/>
    <lineage>
        <taxon>Bacteria</taxon>
        <taxon>Pseudomonadati</taxon>
        <taxon>Pseudomonadota</taxon>
        <taxon>Alphaproteobacteria</taxon>
        <taxon>Hyphomicrobiales</taxon>
        <taxon>Rhizobiaceae</taxon>
        <taxon>Rhizobium/Agrobacterium group</taxon>
        <taxon>Rhizobium</taxon>
    </lineage>
</organism>
<comment type="similarity">
    <text evidence="1">Belongs to the carbohydrate kinase PfkB family.</text>
</comment>
<dbReference type="RefSeq" id="WP_140831172.1">
    <property type="nucleotide sequence ID" value="NZ_VFYP01000004.1"/>
</dbReference>
<reference evidence="5 6" key="1">
    <citation type="submission" date="2019-06" db="EMBL/GenBank/DDBJ databases">
        <title>Rhizobium sp. CL12 isolated from roots of soybean.</title>
        <authorList>
            <person name="Wang C."/>
        </authorList>
    </citation>
    <scope>NUCLEOTIDE SEQUENCE [LARGE SCALE GENOMIC DNA]</scope>
    <source>
        <strain evidence="5 6">CL12</strain>
    </source>
</reference>
<feature type="domain" description="Carbohydrate kinase PfkB" evidence="4">
    <location>
        <begin position="3"/>
        <end position="295"/>
    </location>
</feature>
<evidence type="ECO:0000313" key="5">
    <source>
        <dbReference type="EMBL" id="TPP05955.1"/>
    </source>
</evidence>
<accession>A0A504U6A6</accession>
<evidence type="ECO:0000256" key="1">
    <source>
        <dbReference type="ARBA" id="ARBA00010688"/>
    </source>
</evidence>
<protein>
    <submittedName>
        <fullName evidence="5">Sugar kinase</fullName>
    </submittedName>
</protein>
<evidence type="ECO:0000256" key="3">
    <source>
        <dbReference type="ARBA" id="ARBA00022777"/>
    </source>
</evidence>
<sequence length="306" mass="32400">MGRIVAIGECMGELSETGTPGLLSMGFAGDTLNTAWYLRGMLGSDWQIDYLTAVGTDTLSQRLVDFLATERIGTQHIRRLAEKTIGLYHISLRDGERSFTYWRNDSAARRLASDPAAVAAALQDADVAYWSGITLAILPAGDRVALLEILSQFAGRGGQVVFDPNLRPRLWDNADSMRGWIHRAAALSSLCLPSFDDEAAHFGDASPADTVARYRDQGTSRVVVKNGPGDVTIADAMGRLDTVSVPSAQIVVDTTAAGDSFNAGYLAAELVGASMADAAAAGAALARKVIGARGALVRQALELQGE</sequence>
<evidence type="ECO:0000259" key="4">
    <source>
        <dbReference type="Pfam" id="PF00294"/>
    </source>
</evidence>
<dbReference type="InterPro" id="IPR002173">
    <property type="entry name" value="Carboh/pur_kinase_PfkB_CS"/>
</dbReference>
<dbReference type="PANTHER" id="PTHR43085">
    <property type="entry name" value="HEXOKINASE FAMILY MEMBER"/>
    <property type="match status" value="1"/>
</dbReference>
<dbReference type="InterPro" id="IPR050306">
    <property type="entry name" value="PfkB_Carbo_kinase"/>
</dbReference>
<keyword evidence="2" id="KW-0808">Transferase</keyword>
<dbReference type="GO" id="GO:0006974">
    <property type="term" value="P:DNA damage response"/>
    <property type="evidence" value="ECO:0007669"/>
    <property type="project" value="TreeGrafter"/>
</dbReference>
<comment type="caution">
    <text evidence="5">The sequence shown here is derived from an EMBL/GenBank/DDBJ whole genome shotgun (WGS) entry which is preliminary data.</text>
</comment>
<dbReference type="SUPFAM" id="SSF53613">
    <property type="entry name" value="Ribokinase-like"/>
    <property type="match status" value="1"/>
</dbReference>
<keyword evidence="3 5" id="KW-0418">Kinase</keyword>
<dbReference type="CDD" id="cd01166">
    <property type="entry name" value="KdgK"/>
    <property type="match status" value="1"/>
</dbReference>
<keyword evidence="6" id="KW-1185">Reference proteome</keyword>
<dbReference type="Gene3D" id="3.40.1190.20">
    <property type="match status" value="1"/>
</dbReference>
<dbReference type="GO" id="GO:0042840">
    <property type="term" value="P:D-glucuronate catabolic process"/>
    <property type="evidence" value="ECO:0007669"/>
    <property type="project" value="TreeGrafter"/>
</dbReference>
<name>A0A504U6A6_9HYPH</name>
<evidence type="ECO:0000256" key="2">
    <source>
        <dbReference type="ARBA" id="ARBA00022679"/>
    </source>
</evidence>
<dbReference type="InterPro" id="IPR029056">
    <property type="entry name" value="Ribokinase-like"/>
</dbReference>
<dbReference type="InterPro" id="IPR011611">
    <property type="entry name" value="PfkB_dom"/>
</dbReference>
<dbReference type="GO" id="GO:0005829">
    <property type="term" value="C:cytosol"/>
    <property type="evidence" value="ECO:0007669"/>
    <property type="project" value="TreeGrafter"/>
</dbReference>
<dbReference type="Pfam" id="PF00294">
    <property type="entry name" value="PfkB"/>
    <property type="match status" value="1"/>
</dbReference>
<dbReference type="AlphaFoldDB" id="A0A504U6A6"/>
<dbReference type="OrthoDB" id="9776822at2"/>
<proteinExistence type="inferred from homology"/>
<dbReference type="PROSITE" id="PS00584">
    <property type="entry name" value="PFKB_KINASES_2"/>
    <property type="match status" value="1"/>
</dbReference>
<dbReference type="GO" id="GO:0008673">
    <property type="term" value="F:2-dehydro-3-deoxygluconokinase activity"/>
    <property type="evidence" value="ECO:0007669"/>
    <property type="project" value="TreeGrafter"/>
</dbReference>
<dbReference type="Proteomes" id="UP000316429">
    <property type="component" value="Unassembled WGS sequence"/>
</dbReference>
<dbReference type="GO" id="GO:0019698">
    <property type="term" value="P:D-galacturonate catabolic process"/>
    <property type="evidence" value="ECO:0007669"/>
    <property type="project" value="TreeGrafter"/>
</dbReference>
<evidence type="ECO:0000313" key="6">
    <source>
        <dbReference type="Proteomes" id="UP000316429"/>
    </source>
</evidence>